<keyword evidence="2" id="KW-1185">Reference proteome</keyword>
<gene>
    <name evidence="1" type="ORF">GN244_ATG13221</name>
</gene>
<dbReference type="AlphaFoldDB" id="A0A833SXV8"/>
<comment type="caution">
    <text evidence="1">The sequence shown here is derived from an EMBL/GenBank/DDBJ whole genome shotgun (WGS) entry which is preliminary data.</text>
</comment>
<dbReference type="EMBL" id="WSZM01000349">
    <property type="protein sequence ID" value="KAF4034770.1"/>
    <property type="molecule type" value="Genomic_DNA"/>
</dbReference>
<sequence length="132" mass="14980">MGLKNDAVREKDYSHCVLEMFPTQADFRAHFVIGKVHGESLGRVSEYAVVHDVDDSGSMAVVRGKVYELLCHKWFSVHMQRTLHFRSLCSATLHWTYNWPTSKTFGALGALIWDGHSKCDGLQMTLNAYHGH</sequence>
<dbReference type="Proteomes" id="UP000602510">
    <property type="component" value="Unassembled WGS sequence"/>
</dbReference>
<reference evidence="1" key="1">
    <citation type="submission" date="2020-04" db="EMBL/GenBank/DDBJ databases">
        <title>Hybrid Assembly of Korean Phytophthora infestans isolates.</title>
        <authorList>
            <person name="Prokchorchik M."/>
            <person name="Lee Y."/>
            <person name="Seo J."/>
            <person name="Cho J.-H."/>
            <person name="Park Y.-E."/>
            <person name="Jang D.-C."/>
            <person name="Im J.-S."/>
            <person name="Choi J.-G."/>
            <person name="Park H.-J."/>
            <person name="Lee G.-B."/>
            <person name="Lee Y.-G."/>
            <person name="Hong S.-Y."/>
            <person name="Cho K."/>
            <person name="Sohn K.H."/>
        </authorList>
    </citation>
    <scope>NUCLEOTIDE SEQUENCE</scope>
    <source>
        <strain evidence="1">KR_1_A1</strain>
    </source>
</reference>
<evidence type="ECO:0000313" key="1">
    <source>
        <dbReference type="EMBL" id="KAF4034770.1"/>
    </source>
</evidence>
<organism evidence="1 2">
    <name type="scientific">Phytophthora infestans</name>
    <name type="common">Potato late blight agent</name>
    <name type="synonym">Botrytis infestans</name>
    <dbReference type="NCBI Taxonomy" id="4787"/>
    <lineage>
        <taxon>Eukaryota</taxon>
        <taxon>Sar</taxon>
        <taxon>Stramenopiles</taxon>
        <taxon>Oomycota</taxon>
        <taxon>Peronosporomycetes</taxon>
        <taxon>Peronosporales</taxon>
        <taxon>Peronosporaceae</taxon>
        <taxon>Phytophthora</taxon>
    </lineage>
</organism>
<protein>
    <submittedName>
        <fullName evidence="1">Uncharacterized protein</fullName>
    </submittedName>
</protein>
<accession>A0A833SXV8</accession>
<proteinExistence type="predicted"/>
<name>A0A833SXV8_PHYIN</name>
<evidence type="ECO:0000313" key="2">
    <source>
        <dbReference type="Proteomes" id="UP000602510"/>
    </source>
</evidence>